<keyword evidence="2 5" id="KW-0812">Transmembrane</keyword>
<feature type="transmembrane region" description="Helical" evidence="5">
    <location>
        <begin position="39"/>
        <end position="57"/>
    </location>
</feature>
<dbReference type="KEGG" id="sct:SCAT_p0956"/>
<geneLocation type="plasmid" evidence="6 7">
    <name>pSCATT</name>
</geneLocation>
<evidence type="ECO:0000256" key="1">
    <source>
        <dbReference type="ARBA" id="ARBA00004141"/>
    </source>
</evidence>
<dbReference type="PANTHER" id="PTHR43847:SF1">
    <property type="entry name" value="BLL3993 PROTEIN"/>
    <property type="match status" value="1"/>
</dbReference>
<sequence length="192" mass="21197">MRHVVDTALTWTLWVWVAAEFLLQARQWRHSARTERTEWLSFALFAVLIGGGVALAGPVGDAVPAVSYPAHGPVLRVTVLVVAWAGIALRLWAIVALGRFFRGTVHIQQGHRVVTSGPYRWVRHPAYSGLLLAGSAFAVLLGNGASWLLFAVCALVAVGYRIRVEERMLLDALGEEYRSYAARTRRLVPGVW</sequence>
<protein>
    <submittedName>
        <fullName evidence="6">Isoprenylcysteine carboxyl methyltransferase</fullName>
    </submittedName>
</protein>
<dbReference type="RefSeq" id="WP_014151406.1">
    <property type="nucleotide sequence ID" value="NC_016113.1"/>
</dbReference>
<dbReference type="PATRIC" id="fig|1003195.11.peg.914"/>
<name>F8JIU2_STREN</name>
<keyword evidence="7" id="KW-1185">Reference proteome</keyword>
<dbReference type="HOGENOM" id="CLU_065200_1_3_11"/>
<feature type="transmembrane region" description="Helical" evidence="5">
    <location>
        <begin position="77"/>
        <end position="101"/>
    </location>
</feature>
<keyword evidence="6" id="KW-0614">Plasmid</keyword>
<evidence type="ECO:0000313" key="7">
    <source>
        <dbReference type="Proteomes" id="UP000007842"/>
    </source>
</evidence>
<dbReference type="GO" id="GO:0004671">
    <property type="term" value="F:protein C-terminal S-isoprenylcysteine carboxyl O-methyltransferase activity"/>
    <property type="evidence" value="ECO:0007669"/>
    <property type="project" value="InterPro"/>
</dbReference>
<dbReference type="OrthoDB" id="7203053at2"/>
<dbReference type="GO" id="GO:0016020">
    <property type="term" value="C:membrane"/>
    <property type="evidence" value="ECO:0007669"/>
    <property type="project" value="UniProtKB-SubCell"/>
</dbReference>
<feature type="transmembrane region" description="Helical" evidence="5">
    <location>
        <begin position="121"/>
        <end position="141"/>
    </location>
</feature>
<keyword evidence="6" id="KW-0808">Transferase</keyword>
<dbReference type="EMBL" id="CP003229">
    <property type="protein sequence ID" value="AEW98975.1"/>
    <property type="molecule type" value="Genomic_DNA"/>
</dbReference>
<keyword evidence="4 5" id="KW-0472">Membrane</keyword>
<dbReference type="KEGG" id="scy:SCATT_p07820"/>
<dbReference type="Gene3D" id="1.20.120.1630">
    <property type="match status" value="1"/>
</dbReference>
<keyword evidence="6" id="KW-0489">Methyltransferase</keyword>
<evidence type="ECO:0000256" key="5">
    <source>
        <dbReference type="SAM" id="Phobius"/>
    </source>
</evidence>
<accession>G8XHW0</accession>
<gene>
    <name evidence="6" type="ordered locus">SCATT_p07820</name>
</gene>
<reference evidence="7" key="1">
    <citation type="submission" date="2011-12" db="EMBL/GenBank/DDBJ databases">
        <title>Complete genome sequence of Streptomyces cattleya strain DSM 46488.</title>
        <authorList>
            <person name="Ou H.-Y."/>
            <person name="Li P."/>
            <person name="Zhao C."/>
            <person name="O'Hagan D."/>
            <person name="Deng Z."/>
        </authorList>
    </citation>
    <scope>NUCLEOTIDE SEQUENCE [LARGE SCALE GENOMIC DNA]</scope>
    <source>
        <strain evidence="7">ATCC 35852 / DSM 46488 / JCM 4925 / NBRC 14057 / NRRL 8057</strain>
        <plasmid evidence="7">Plasmid pSCATT</plasmid>
    </source>
</reference>
<keyword evidence="3 5" id="KW-1133">Transmembrane helix</keyword>
<organism evidence="6 7">
    <name type="scientific">Streptantibioticus cattleyicolor (strain ATCC 35852 / DSM 46488 / JCM 4925 / NBRC 14057 / NRRL 8057)</name>
    <name type="common">Streptomyces cattleya</name>
    <dbReference type="NCBI Taxonomy" id="1003195"/>
    <lineage>
        <taxon>Bacteria</taxon>
        <taxon>Bacillati</taxon>
        <taxon>Actinomycetota</taxon>
        <taxon>Actinomycetes</taxon>
        <taxon>Kitasatosporales</taxon>
        <taxon>Streptomycetaceae</taxon>
        <taxon>Streptantibioticus</taxon>
    </lineage>
</organism>
<evidence type="ECO:0000256" key="2">
    <source>
        <dbReference type="ARBA" id="ARBA00022692"/>
    </source>
</evidence>
<dbReference type="InterPro" id="IPR007269">
    <property type="entry name" value="ICMT_MeTrfase"/>
</dbReference>
<evidence type="ECO:0000313" key="6">
    <source>
        <dbReference type="EMBL" id="AEW98975.1"/>
    </source>
</evidence>
<dbReference type="Pfam" id="PF04140">
    <property type="entry name" value="ICMT"/>
    <property type="match status" value="1"/>
</dbReference>
<evidence type="ECO:0000256" key="4">
    <source>
        <dbReference type="ARBA" id="ARBA00023136"/>
    </source>
</evidence>
<dbReference type="PANTHER" id="PTHR43847">
    <property type="entry name" value="BLL3993 PROTEIN"/>
    <property type="match status" value="1"/>
</dbReference>
<dbReference type="InterPro" id="IPR052527">
    <property type="entry name" value="Metal_cation-efflux_comp"/>
</dbReference>
<dbReference type="Proteomes" id="UP000007842">
    <property type="component" value="Plasmid pSCATT"/>
</dbReference>
<accession>F8JIU2</accession>
<dbReference type="AlphaFoldDB" id="F8JIU2"/>
<comment type="subcellular location">
    <subcellularLocation>
        <location evidence="1">Membrane</location>
        <topology evidence="1">Multi-pass membrane protein</topology>
    </subcellularLocation>
</comment>
<evidence type="ECO:0000256" key="3">
    <source>
        <dbReference type="ARBA" id="ARBA00022989"/>
    </source>
</evidence>
<dbReference type="GO" id="GO:0032259">
    <property type="term" value="P:methylation"/>
    <property type="evidence" value="ECO:0007669"/>
    <property type="project" value="UniProtKB-KW"/>
</dbReference>
<proteinExistence type="predicted"/>